<dbReference type="EMBL" id="UYWY01019862">
    <property type="protein sequence ID" value="VDM39582.1"/>
    <property type="molecule type" value="Genomic_DNA"/>
</dbReference>
<name>A0A183UIE1_TOXCA</name>
<sequence length="105" mass="12107">MELHDSKLWFQEIRQRLNCKVQKYIDFFQIDVTSEPEPHGSYAKARSRNQSQRHEPLESEFEPEPDPGFWNPGIGAATLLWTAEVSRNEIQVIVELEPKSGHSGS</sequence>
<evidence type="ECO:0000256" key="1">
    <source>
        <dbReference type="SAM" id="MobiDB-lite"/>
    </source>
</evidence>
<reference evidence="4" key="1">
    <citation type="submission" date="2016-06" db="UniProtKB">
        <authorList>
            <consortium name="WormBaseParasite"/>
        </authorList>
    </citation>
    <scope>IDENTIFICATION</scope>
</reference>
<accession>A0A183UIE1</accession>
<proteinExistence type="predicted"/>
<dbReference type="AlphaFoldDB" id="A0A183UIE1"/>
<keyword evidence="3" id="KW-1185">Reference proteome</keyword>
<feature type="region of interest" description="Disordered" evidence="1">
    <location>
        <begin position="34"/>
        <end position="69"/>
    </location>
</feature>
<evidence type="ECO:0000313" key="3">
    <source>
        <dbReference type="Proteomes" id="UP000050794"/>
    </source>
</evidence>
<evidence type="ECO:0000313" key="4">
    <source>
        <dbReference type="WBParaSite" id="TCNE_0000826101-mRNA-1"/>
    </source>
</evidence>
<dbReference type="Proteomes" id="UP000050794">
    <property type="component" value="Unassembled WGS sequence"/>
</dbReference>
<gene>
    <name evidence="2" type="ORF">TCNE_LOCUS8261</name>
</gene>
<evidence type="ECO:0000313" key="2">
    <source>
        <dbReference type="EMBL" id="VDM39582.1"/>
    </source>
</evidence>
<dbReference type="WBParaSite" id="TCNE_0000826101-mRNA-1">
    <property type="protein sequence ID" value="TCNE_0000826101-mRNA-1"/>
    <property type="gene ID" value="TCNE_0000826101"/>
</dbReference>
<organism evidence="3 4">
    <name type="scientific">Toxocara canis</name>
    <name type="common">Canine roundworm</name>
    <dbReference type="NCBI Taxonomy" id="6265"/>
    <lineage>
        <taxon>Eukaryota</taxon>
        <taxon>Metazoa</taxon>
        <taxon>Ecdysozoa</taxon>
        <taxon>Nematoda</taxon>
        <taxon>Chromadorea</taxon>
        <taxon>Rhabditida</taxon>
        <taxon>Spirurina</taxon>
        <taxon>Ascaridomorpha</taxon>
        <taxon>Ascaridoidea</taxon>
        <taxon>Toxocaridae</taxon>
        <taxon>Toxocara</taxon>
    </lineage>
</organism>
<reference evidence="2 3" key="2">
    <citation type="submission" date="2018-11" db="EMBL/GenBank/DDBJ databases">
        <authorList>
            <consortium name="Pathogen Informatics"/>
        </authorList>
    </citation>
    <scope>NUCLEOTIDE SEQUENCE [LARGE SCALE GENOMIC DNA]</scope>
</reference>
<protein>
    <submittedName>
        <fullName evidence="2 4">Uncharacterized protein</fullName>
    </submittedName>
</protein>